<organism evidence="2 3">
    <name type="scientific">Agaricus bisporus var. burnettii</name>
    <dbReference type="NCBI Taxonomy" id="192524"/>
    <lineage>
        <taxon>Eukaryota</taxon>
        <taxon>Fungi</taxon>
        <taxon>Dikarya</taxon>
        <taxon>Basidiomycota</taxon>
        <taxon>Agaricomycotina</taxon>
        <taxon>Agaricomycetes</taxon>
        <taxon>Agaricomycetidae</taxon>
        <taxon>Agaricales</taxon>
        <taxon>Agaricineae</taxon>
        <taxon>Agaricaceae</taxon>
        <taxon>Agaricus</taxon>
    </lineage>
</organism>
<evidence type="ECO:0000256" key="1">
    <source>
        <dbReference type="SAM" id="MobiDB-lite"/>
    </source>
</evidence>
<proteinExistence type="predicted"/>
<dbReference type="Proteomes" id="UP000629468">
    <property type="component" value="Unassembled WGS sequence"/>
</dbReference>
<protein>
    <submittedName>
        <fullName evidence="2">Uncharacterized protein</fullName>
    </submittedName>
</protein>
<sequence length="89" mass="9597">MPAIVQKFQHFCRVLSSGTSRPHKGPPAISSPPTPSTSISFNRDIENDSVDTLIATSAKTRAQRLDLCAPPKASAMPFVRLPSPPGYCF</sequence>
<dbReference type="AlphaFoldDB" id="A0A8H7F181"/>
<comment type="caution">
    <text evidence="2">The sequence shown here is derived from an EMBL/GenBank/DDBJ whole genome shotgun (WGS) entry which is preliminary data.</text>
</comment>
<reference evidence="2 3" key="1">
    <citation type="journal article" name="Sci. Rep.">
        <title>Telomere-to-telomere assembled and centromere annotated genomes of the two main subspecies of the button mushroom Agaricus bisporus reveal especially polymorphic chromosome ends.</title>
        <authorList>
            <person name="Sonnenberg A.S.M."/>
            <person name="Sedaghat-Telgerd N."/>
            <person name="Lavrijssen B."/>
            <person name="Ohm R.A."/>
            <person name="Hendrickx P.M."/>
            <person name="Scholtmeijer K."/>
            <person name="Baars J.J.P."/>
            <person name="van Peer A."/>
        </authorList>
    </citation>
    <scope>NUCLEOTIDE SEQUENCE [LARGE SCALE GENOMIC DNA]</scope>
    <source>
        <strain evidence="2 3">H119_p4</strain>
    </source>
</reference>
<evidence type="ECO:0000313" key="3">
    <source>
        <dbReference type="Proteomes" id="UP000629468"/>
    </source>
</evidence>
<accession>A0A8H7F181</accession>
<feature type="region of interest" description="Disordered" evidence="1">
    <location>
        <begin position="16"/>
        <end position="38"/>
    </location>
</feature>
<gene>
    <name evidence="2" type="ORF">Agabi119p4_6096</name>
</gene>
<dbReference type="EMBL" id="JABXXO010000008">
    <property type="protein sequence ID" value="KAF7771785.1"/>
    <property type="molecule type" value="Genomic_DNA"/>
</dbReference>
<evidence type="ECO:0000313" key="2">
    <source>
        <dbReference type="EMBL" id="KAF7771785.1"/>
    </source>
</evidence>
<name>A0A8H7F181_AGABI</name>